<dbReference type="CDD" id="cd04617">
    <property type="entry name" value="CBS_pair_CcpN"/>
    <property type="match status" value="1"/>
</dbReference>
<dbReference type="InterPro" id="IPR036388">
    <property type="entry name" value="WH-like_DNA-bd_sf"/>
</dbReference>
<dbReference type="InterPro" id="IPR000644">
    <property type="entry name" value="CBS_dom"/>
</dbReference>
<reference evidence="4 5" key="1">
    <citation type="submission" date="2019-08" db="EMBL/GenBank/DDBJ databases">
        <title>In-depth cultivation of the pig gut microbiome towards novel bacterial diversity and tailored functional studies.</title>
        <authorList>
            <person name="Wylensek D."/>
            <person name="Hitch T.C.A."/>
            <person name="Clavel T."/>
        </authorList>
    </citation>
    <scope>NUCLEOTIDE SEQUENCE [LARGE SCALE GENOMIC DNA]</scope>
    <source>
        <strain evidence="4 5">WCA-SAB-591-4A-A</strain>
    </source>
</reference>
<dbReference type="SMART" id="SM00116">
    <property type="entry name" value="CBS"/>
    <property type="match status" value="2"/>
</dbReference>
<feature type="domain" description="CBS" evidence="3">
    <location>
        <begin position="83"/>
        <end position="139"/>
    </location>
</feature>
<dbReference type="PROSITE" id="PS51371">
    <property type="entry name" value="CBS"/>
    <property type="match status" value="2"/>
</dbReference>
<dbReference type="InterPro" id="IPR051257">
    <property type="entry name" value="Diverse_CBS-Domain"/>
</dbReference>
<dbReference type="SUPFAM" id="SSF54631">
    <property type="entry name" value="CBS-domain pair"/>
    <property type="match status" value="1"/>
</dbReference>
<dbReference type="InterPro" id="IPR036390">
    <property type="entry name" value="WH_DNA-bd_sf"/>
</dbReference>
<dbReference type="InterPro" id="IPR016842">
    <property type="entry name" value="UCP026546_HTH-CBS"/>
</dbReference>
<keyword evidence="1 2" id="KW-0129">CBS domain</keyword>
<dbReference type="InterPro" id="IPR046342">
    <property type="entry name" value="CBS_dom_sf"/>
</dbReference>
<protein>
    <submittedName>
        <fullName evidence="4">Helix-turn-helix transcriptional regulator</fullName>
    </submittedName>
</protein>
<dbReference type="Pfam" id="PF00571">
    <property type="entry name" value="CBS"/>
    <property type="match status" value="2"/>
</dbReference>
<name>A0A6N7XEF4_9FIRM</name>
<dbReference type="InterPro" id="IPR013196">
    <property type="entry name" value="HTH_11"/>
</dbReference>
<feature type="domain" description="CBS" evidence="3">
    <location>
        <begin position="148"/>
        <end position="212"/>
    </location>
</feature>
<dbReference type="SUPFAM" id="SSF46785">
    <property type="entry name" value="Winged helix' DNA-binding domain"/>
    <property type="match status" value="1"/>
</dbReference>
<evidence type="ECO:0000259" key="3">
    <source>
        <dbReference type="PROSITE" id="PS51371"/>
    </source>
</evidence>
<dbReference type="EMBL" id="VUNE01000001">
    <property type="protein sequence ID" value="MST61953.1"/>
    <property type="molecule type" value="Genomic_DNA"/>
</dbReference>
<dbReference type="Gene3D" id="3.10.580.10">
    <property type="entry name" value="CBS-domain"/>
    <property type="match status" value="1"/>
</dbReference>
<evidence type="ECO:0000313" key="4">
    <source>
        <dbReference type="EMBL" id="MST61953.1"/>
    </source>
</evidence>
<accession>A0A6N7XEF4</accession>
<proteinExistence type="predicted"/>
<dbReference type="PANTHER" id="PTHR43080:SF2">
    <property type="entry name" value="CBS DOMAIN-CONTAINING PROTEIN"/>
    <property type="match status" value="1"/>
</dbReference>
<comment type="caution">
    <text evidence="4">The sequence shown here is derived from an EMBL/GenBank/DDBJ whole genome shotgun (WGS) entry which is preliminary data.</text>
</comment>
<gene>
    <name evidence="4" type="ORF">FYJ71_03055</name>
</gene>
<dbReference type="Proteomes" id="UP000440713">
    <property type="component" value="Unassembled WGS sequence"/>
</dbReference>
<dbReference type="RefSeq" id="WP_277087505.1">
    <property type="nucleotide sequence ID" value="NZ_JAQYHJ010000082.1"/>
</dbReference>
<dbReference type="Gene3D" id="1.10.10.10">
    <property type="entry name" value="Winged helix-like DNA-binding domain superfamily/Winged helix DNA-binding domain"/>
    <property type="match status" value="1"/>
</dbReference>
<dbReference type="Pfam" id="PF08279">
    <property type="entry name" value="HTH_11"/>
    <property type="match status" value="1"/>
</dbReference>
<sequence length="212" mass="23573">MINIQLNDRQLKIIDIVKSNEPITGERIADKLNVTRATLRSDLVVLTMTGILDARPKVGYFYVGEGNFSNESTSFKQLKVSDVMGVPLTARQSDTVYDVIVNIFLEDSGGVFIIDDDDYLCGVVSRKDLLKATMGNKDIKNDPIGLAMTRMPNIATVLEDNSIGDAARMLVTREVDSLPVVRYEDGDIHKMKIVGKISKTSITRLFLELMDK</sequence>
<organism evidence="4 5">
    <name type="scientific">Peptostreptococcus porci</name>
    <dbReference type="NCBI Taxonomy" id="2652282"/>
    <lineage>
        <taxon>Bacteria</taxon>
        <taxon>Bacillati</taxon>
        <taxon>Bacillota</taxon>
        <taxon>Clostridia</taxon>
        <taxon>Peptostreptococcales</taxon>
        <taxon>Peptostreptococcaceae</taxon>
        <taxon>Peptostreptococcus</taxon>
    </lineage>
</organism>
<dbReference type="AlphaFoldDB" id="A0A6N7XEF4"/>
<dbReference type="PIRSF" id="PIRSF026546">
    <property type="entry name" value="UCP026546_CBS_YqzB"/>
    <property type="match status" value="1"/>
</dbReference>
<evidence type="ECO:0000256" key="2">
    <source>
        <dbReference type="PROSITE-ProRule" id="PRU00703"/>
    </source>
</evidence>
<evidence type="ECO:0000313" key="5">
    <source>
        <dbReference type="Proteomes" id="UP000440713"/>
    </source>
</evidence>
<dbReference type="PANTHER" id="PTHR43080">
    <property type="entry name" value="CBS DOMAIN-CONTAINING PROTEIN CBSX3, MITOCHONDRIAL"/>
    <property type="match status" value="1"/>
</dbReference>
<evidence type="ECO:0000256" key="1">
    <source>
        <dbReference type="ARBA" id="ARBA00023122"/>
    </source>
</evidence>
<keyword evidence="5" id="KW-1185">Reference proteome</keyword>